<dbReference type="AlphaFoldDB" id="A0AAE0FZ39"/>
<evidence type="ECO:0000313" key="2">
    <source>
        <dbReference type="EMBL" id="KAK3268691.1"/>
    </source>
</evidence>
<organism evidence="2 3">
    <name type="scientific">Cymbomonas tetramitiformis</name>
    <dbReference type="NCBI Taxonomy" id="36881"/>
    <lineage>
        <taxon>Eukaryota</taxon>
        <taxon>Viridiplantae</taxon>
        <taxon>Chlorophyta</taxon>
        <taxon>Pyramimonadophyceae</taxon>
        <taxon>Pyramimonadales</taxon>
        <taxon>Pyramimonadaceae</taxon>
        <taxon>Cymbomonas</taxon>
    </lineage>
</organism>
<feature type="signal peptide" evidence="1">
    <location>
        <begin position="1"/>
        <end position="26"/>
    </location>
</feature>
<protein>
    <submittedName>
        <fullName evidence="2">Uncharacterized protein</fullName>
    </submittedName>
</protein>
<dbReference type="EMBL" id="LGRX02011656">
    <property type="protein sequence ID" value="KAK3268691.1"/>
    <property type="molecule type" value="Genomic_DNA"/>
</dbReference>
<evidence type="ECO:0000313" key="3">
    <source>
        <dbReference type="Proteomes" id="UP001190700"/>
    </source>
</evidence>
<gene>
    <name evidence="2" type="ORF">CYMTET_22820</name>
</gene>
<proteinExistence type="predicted"/>
<name>A0AAE0FZ39_9CHLO</name>
<comment type="caution">
    <text evidence="2">The sequence shown here is derived from an EMBL/GenBank/DDBJ whole genome shotgun (WGS) entry which is preliminary data.</text>
</comment>
<keyword evidence="3" id="KW-1185">Reference proteome</keyword>
<sequence>MSSRNSGRNLVLLSLALLLFPQVCNGWVSGSKWDCTDITGMTTSNMPSISGCTWLNGDNGIHDGKHLHLEHGMCGSLTSLDEYSTWCSTICSYVYAAPVNSQACNAWHAKDDGHCHLCSAADSPGSDSKYNRDGVTGM</sequence>
<reference evidence="2 3" key="1">
    <citation type="journal article" date="2015" name="Genome Biol. Evol.">
        <title>Comparative Genomics of a Bacterivorous Green Alga Reveals Evolutionary Causalities and Consequences of Phago-Mixotrophic Mode of Nutrition.</title>
        <authorList>
            <person name="Burns J.A."/>
            <person name="Paasch A."/>
            <person name="Narechania A."/>
            <person name="Kim E."/>
        </authorList>
    </citation>
    <scope>NUCLEOTIDE SEQUENCE [LARGE SCALE GENOMIC DNA]</scope>
    <source>
        <strain evidence="2 3">PLY_AMNH</strain>
    </source>
</reference>
<keyword evidence="1" id="KW-0732">Signal</keyword>
<accession>A0AAE0FZ39</accession>
<evidence type="ECO:0000256" key="1">
    <source>
        <dbReference type="SAM" id="SignalP"/>
    </source>
</evidence>
<dbReference type="Proteomes" id="UP001190700">
    <property type="component" value="Unassembled WGS sequence"/>
</dbReference>
<feature type="chain" id="PRO_5042041160" evidence="1">
    <location>
        <begin position="27"/>
        <end position="138"/>
    </location>
</feature>